<evidence type="ECO:0000313" key="7">
    <source>
        <dbReference type="EMBL" id="MPY30141.1"/>
    </source>
</evidence>
<keyword evidence="3" id="KW-0274">FAD</keyword>
<dbReference type="PANTHER" id="PTHR46496">
    <property type="match status" value="1"/>
</dbReference>
<feature type="domain" description="FAD-binding" evidence="6">
    <location>
        <begin position="6"/>
        <end position="349"/>
    </location>
</feature>
<evidence type="ECO:0000256" key="1">
    <source>
        <dbReference type="ARBA" id="ARBA00001974"/>
    </source>
</evidence>
<dbReference type="OrthoDB" id="9782160at2"/>
<evidence type="ECO:0000313" key="8">
    <source>
        <dbReference type="Proteomes" id="UP000325849"/>
    </source>
</evidence>
<evidence type="ECO:0000259" key="6">
    <source>
        <dbReference type="Pfam" id="PF01494"/>
    </source>
</evidence>
<evidence type="ECO:0000256" key="5">
    <source>
        <dbReference type="SAM" id="MobiDB-lite"/>
    </source>
</evidence>
<dbReference type="RefSeq" id="WP_152884436.1">
    <property type="nucleotide sequence ID" value="NZ_VJZD01000004.1"/>
</dbReference>
<protein>
    <submittedName>
        <fullName evidence="7">FAD-dependent oxidoreductase</fullName>
    </submittedName>
</protein>
<comment type="caution">
    <text evidence="7">The sequence shown here is derived from an EMBL/GenBank/DDBJ whole genome shotgun (WGS) entry which is preliminary data.</text>
</comment>
<feature type="region of interest" description="Disordered" evidence="5">
    <location>
        <begin position="388"/>
        <end position="411"/>
    </location>
</feature>
<gene>
    <name evidence="7" type="ORF">FNH09_02055</name>
</gene>
<dbReference type="AlphaFoldDB" id="A0A5N8V492"/>
<evidence type="ECO:0000256" key="4">
    <source>
        <dbReference type="ARBA" id="ARBA00023002"/>
    </source>
</evidence>
<dbReference type="SUPFAM" id="SSF51905">
    <property type="entry name" value="FAD/NAD(P)-binding domain"/>
    <property type="match status" value="1"/>
</dbReference>
<dbReference type="InterPro" id="IPR036188">
    <property type="entry name" value="FAD/NAD-bd_sf"/>
</dbReference>
<name>A0A5N8V492_9ACTN</name>
<reference evidence="7 8" key="1">
    <citation type="submission" date="2019-07" db="EMBL/GenBank/DDBJ databases">
        <title>New species of Amycolatopsis and Streptomyces.</title>
        <authorList>
            <person name="Duangmal K."/>
            <person name="Teo W.F.A."/>
            <person name="Lipun K."/>
        </authorList>
    </citation>
    <scope>NUCLEOTIDE SEQUENCE [LARGE SCALE GENOMIC DNA]</scope>
    <source>
        <strain evidence="7 8">NBRC 109810</strain>
    </source>
</reference>
<dbReference type="Proteomes" id="UP000325849">
    <property type="component" value="Unassembled WGS sequence"/>
</dbReference>
<dbReference type="EMBL" id="VJZD01000004">
    <property type="protein sequence ID" value="MPY30141.1"/>
    <property type="molecule type" value="Genomic_DNA"/>
</dbReference>
<dbReference type="PANTHER" id="PTHR46496:SF1">
    <property type="entry name" value="ZEAXANTHIN EPOXIDASE, CHLOROPLASTIC"/>
    <property type="match status" value="1"/>
</dbReference>
<keyword evidence="8" id="KW-1185">Reference proteome</keyword>
<comment type="cofactor">
    <cofactor evidence="1">
        <name>FAD</name>
        <dbReference type="ChEBI" id="CHEBI:57692"/>
    </cofactor>
</comment>
<dbReference type="Pfam" id="PF01494">
    <property type="entry name" value="FAD_binding_3"/>
    <property type="match status" value="1"/>
</dbReference>
<dbReference type="GO" id="GO:0071949">
    <property type="term" value="F:FAD binding"/>
    <property type="evidence" value="ECO:0007669"/>
    <property type="project" value="InterPro"/>
</dbReference>
<proteinExistence type="predicted"/>
<evidence type="ECO:0000256" key="3">
    <source>
        <dbReference type="ARBA" id="ARBA00022827"/>
    </source>
</evidence>
<keyword evidence="4" id="KW-0560">Oxidoreductase</keyword>
<dbReference type="Gene3D" id="3.50.50.60">
    <property type="entry name" value="FAD/NAD(P)-binding domain"/>
    <property type="match status" value="1"/>
</dbReference>
<evidence type="ECO:0000256" key="2">
    <source>
        <dbReference type="ARBA" id="ARBA00022630"/>
    </source>
</evidence>
<dbReference type="InterPro" id="IPR002938">
    <property type="entry name" value="FAD-bd"/>
</dbReference>
<accession>A0A5N8V492</accession>
<organism evidence="7 8">
    <name type="scientific">Streptomyces adustus</name>
    <dbReference type="NCBI Taxonomy" id="1609272"/>
    <lineage>
        <taxon>Bacteria</taxon>
        <taxon>Bacillati</taxon>
        <taxon>Actinomycetota</taxon>
        <taxon>Actinomycetes</taxon>
        <taxon>Kitasatosporales</taxon>
        <taxon>Streptomycetaceae</taxon>
        <taxon>Streptomyces</taxon>
    </lineage>
</organism>
<dbReference type="PRINTS" id="PR00420">
    <property type="entry name" value="RNGMNOXGNASE"/>
</dbReference>
<sequence>MSDQLTAVIAGGGIGGLATATALARAGLAVTVVERTERLAGAGAGLVLYPNGVAAAEAVSPGLGDRLRESGHIVGPGEVRLLLDPSGRVLSREPIGDDNERFGRPQIPILRSHLQTALVQEATAAGARLILGTGVQAYRDAVGRVSVRLSDGGTLEVDLLVAADGINSALRRQMLGDGPPLYRGYTSVRGRSSGSGLPQQGFVVNGRGVQLFVAPVGDDTLYWTAKITAAQGVWPAKGPAGARRALVESLTAWHEPVVRMIAGSDDIVVSDIHDRDPVRRWVDGRVVLLGDAAHPMVPALGQGANTALEDAAVLAHELLKHRVAAGGALTAPLAAYERQRTERTAHVVLRSRRQGSLDQGAGRLRSLARDVSMRLRGRKDAAILDIAAWTPPEPPRGTPDAEPLRRHHHER</sequence>
<dbReference type="GO" id="GO:0016491">
    <property type="term" value="F:oxidoreductase activity"/>
    <property type="evidence" value="ECO:0007669"/>
    <property type="project" value="UniProtKB-KW"/>
</dbReference>
<keyword evidence="2" id="KW-0285">Flavoprotein</keyword>